<protein>
    <submittedName>
        <fullName evidence="2">Uncharacterized protein</fullName>
    </submittedName>
</protein>
<keyword evidence="1" id="KW-0472">Membrane</keyword>
<reference evidence="3" key="1">
    <citation type="submission" date="2017-01" db="EMBL/GenBank/DDBJ databases">
        <authorList>
            <person name="Wang Y."/>
            <person name="White M."/>
            <person name="Kvist S."/>
            <person name="Moncalvo J.-M."/>
        </authorList>
    </citation>
    <scope>NUCLEOTIDE SEQUENCE [LARGE SCALE GENOMIC DNA]</scope>
    <source>
        <strain evidence="3">ID-206-W2</strain>
    </source>
</reference>
<keyword evidence="1" id="KW-0812">Transmembrane</keyword>
<feature type="transmembrane region" description="Helical" evidence="1">
    <location>
        <begin position="20"/>
        <end position="39"/>
    </location>
</feature>
<name>A0A1R1XQ31_9FUNG</name>
<dbReference type="AlphaFoldDB" id="A0A1R1XQ31"/>
<gene>
    <name evidence="2" type="ORF">AYI69_g7706</name>
</gene>
<evidence type="ECO:0000313" key="3">
    <source>
        <dbReference type="Proteomes" id="UP000187429"/>
    </source>
</evidence>
<keyword evidence="3" id="KW-1185">Reference proteome</keyword>
<dbReference type="Proteomes" id="UP000187429">
    <property type="component" value="Unassembled WGS sequence"/>
</dbReference>
<sequence length="130" mass="14459">MPSTIPLIDIYFLFVNSSAYMYTLTVPSLCPVIITIFPVSPPTSITEKQLTRPPSTSLSLFSSTRLLSFPRYSLWLQSLPALPENIYPTLPRSLSPNLEALLSLLLKTRLASLLDNSLLDTAPVRSKYLS</sequence>
<keyword evidence="1" id="KW-1133">Transmembrane helix</keyword>
<accession>A0A1R1XQ31</accession>
<proteinExistence type="predicted"/>
<evidence type="ECO:0000256" key="1">
    <source>
        <dbReference type="SAM" id="Phobius"/>
    </source>
</evidence>
<organism evidence="2 3">
    <name type="scientific">Smittium culicis</name>
    <dbReference type="NCBI Taxonomy" id="133412"/>
    <lineage>
        <taxon>Eukaryota</taxon>
        <taxon>Fungi</taxon>
        <taxon>Fungi incertae sedis</taxon>
        <taxon>Zoopagomycota</taxon>
        <taxon>Kickxellomycotina</taxon>
        <taxon>Harpellomycetes</taxon>
        <taxon>Harpellales</taxon>
        <taxon>Legeriomycetaceae</taxon>
        <taxon>Smittium</taxon>
    </lineage>
</organism>
<comment type="caution">
    <text evidence="2">The sequence shown here is derived from an EMBL/GenBank/DDBJ whole genome shotgun (WGS) entry which is preliminary data.</text>
</comment>
<dbReference type="EMBL" id="LSSM01003798">
    <property type="protein sequence ID" value="OMJ16752.1"/>
    <property type="molecule type" value="Genomic_DNA"/>
</dbReference>
<evidence type="ECO:0000313" key="2">
    <source>
        <dbReference type="EMBL" id="OMJ16752.1"/>
    </source>
</evidence>